<dbReference type="KEGG" id="sli:Slin_6571"/>
<dbReference type="Gene3D" id="2.60.40.4070">
    <property type="match status" value="1"/>
</dbReference>
<dbReference type="InterPro" id="IPR013783">
    <property type="entry name" value="Ig-like_fold"/>
</dbReference>
<dbReference type="InterPro" id="IPR006644">
    <property type="entry name" value="Cadg"/>
</dbReference>
<evidence type="ECO:0000259" key="2">
    <source>
        <dbReference type="SMART" id="SM00736"/>
    </source>
</evidence>
<organism evidence="3 4">
    <name type="scientific">Spirosoma linguale (strain ATCC 33905 / DSM 74 / LMG 10896 / Claus 1)</name>
    <dbReference type="NCBI Taxonomy" id="504472"/>
    <lineage>
        <taxon>Bacteria</taxon>
        <taxon>Pseudomonadati</taxon>
        <taxon>Bacteroidota</taxon>
        <taxon>Cytophagia</taxon>
        <taxon>Cytophagales</taxon>
        <taxon>Cytophagaceae</taxon>
        <taxon>Spirosoma</taxon>
    </lineage>
</organism>
<dbReference type="Gene3D" id="2.60.40.10">
    <property type="entry name" value="Immunoglobulins"/>
    <property type="match status" value="1"/>
</dbReference>
<dbReference type="GO" id="GO:0016020">
    <property type="term" value="C:membrane"/>
    <property type="evidence" value="ECO:0007669"/>
    <property type="project" value="InterPro"/>
</dbReference>
<feature type="domain" description="Dystroglycan-type cadherin-like" evidence="2">
    <location>
        <begin position="1031"/>
        <end position="1128"/>
    </location>
</feature>
<dbReference type="HOGENOM" id="CLU_260424_0_0_10"/>
<dbReference type="InterPro" id="IPR026444">
    <property type="entry name" value="Secre_tail"/>
</dbReference>
<dbReference type="GO" id="GO:0005509">
    <property type="term" value="F:calcium ion binding"/>
    <property type="evidence" value="ECO:0007669"/>
    <property type="project" value="InterPro"/>
</dbReference>
<feature type="chain" id="PRO_5003034273" evidence="1">
    <location>
        <begin position="25"/>
        <end position="1342"/>
    </location>
</feature>
<dbReference type="Gene3D" id="2.120.10.30">
    <property type="entry name" value="TolB, C-terminal domain"/>
    <property type="match status" value="1"/>
</dbReference>
<dbReference type="SUPFAM" id="SSF63825">
    <property type="entry name" value="YWTD domain"/>
    <property type="match status" value="1"/>
</dbReference>
<evidence type="ECO:0000313" key="4">
    <source>
        <dbReference type="Proteomes" id="UP000002028"/>
    </source>
</evidence>
<feature type="signal peptide" evidence="1">
    <location>
        <begin position="1"/>
        <end position="24"/>
    </location>
</feature>
<dbReference type="STRING" id="504472.Slin_6571"/>
<dbReference type="Proteomes" id="UP000002028">
    <property type="component" value="Chromosome"/>
</dbReference>
<name>D2QUP6_SPILD</name>
<sequence>MICRIFLLFFAISVALCSLKPALAQSKRLVPFTFTLSGDKRTSAGVFTKDGVLIRTLWSGVDLKSGSYTKYWDGLDDEGQPAPLASYDIKLMSNNVSYTWEGVIGNSSFGKSQGNALQRGFLRIQSMAVTGNTVYYGVGYAEGNPSQAKFNVSAPQQRIEFSPKGSTDQATLFVATDGTTVYWAGYDGYNNGNNWFIYGTNTSDNAQRQFPYGQSQKMVMGGTYSSCIDVINDSQGTITGLAVQKRGRFLFVSHKARHQVRVIDKVSGAQVQSLFFNDAAGLAVDRDDNLWVINGTTVGKFSVRSDGTLSDPQLMLSGIEAPMALAVSPDNSTVLVADGGASQQVKAFNNQTGEAVWQLGQPGGYSSDPNVSNDKFYFSDVSGGINSTFLAYNEDGSFWVGDSGNYRAQHYSSSRTFIDRIQYMQNNYSCYVDQNNPRRVFGQYLEFAIDYNQPVGSGWTLVKNWRATIPASYFENLTINHIYITHIFRDVVTLSNGRTYGFLRRFTDNKWVLVELPATGPVRMTGIAFDTDNRYTYHLCADGSLKQSIGNLSGTTGNVSWQNRPLTGFDGNNDPIWGPAVPYTVAPIASGGEPITWQGGQSRTGETTTSNVMVTFDAGKVDGDKGGGYHLGGIRVNDNKWLWKTARATSVDYQGPYPIDGAYDVGNDVEYGGGGVSVFERNIFWNYHGEFWKDTQVNKWQHVYDNGLLLGIFGKTGLEARVEAPDGGPVPGMAGNVYYGTVIKAPNGNVYLYHGEEAGWSGIHRWRIDGLNTIQEQMVYLQQLGNYGFGEEPLGVEGVDLLSGLPLRGVVADNTAGWKRNPAGESNTAYNDKWTVKTGIMSYDRFSSPDLYTNFSKSGGIYTVTRDLGTTGSLSSWSLKGVITFNGTNPNNGTPEQSDSGGSYFEVLDNNGKVLARIFNQVFFGETNTPVRLMANRQVMAQGEFFNPATATGTTSDAIDISMSGGMLTVKYGNFSPVTVPAFDNSGNLQNPKTVRLFFWSNGRNYERTIDIQRLRFSAGSATSSTSSAPTVASPLADQVATVGQNLSYTFPAGSFADADGDNLSYSASLSSGAALPGWLTFNGSGRAFSGVATTSGSLTIRVTASDGRGGLAADDFSLTVNPAPVSQQAVVSLSLMNADNQQEIKVLAAGEQLNLATLPTRNISIRANTNPGTVGSVKFSLSGGRIHSIVESILPYALFGDNSGKYNGWTPAVGQYSLTATPYTNSGASGTAGTALTINFSVINQAPGGRLGATEPQELTGLQVTYYPNPFTESFTVRVQGQSSAKLPLLMYDSYGRVVLQRDDLAPEEIINVSSGFAPGVYLLQVGTGAETKRYKIIKAQ</sequence>
<dbReference type="NCBIfam" id="TIGR04183">
    <property type="entry name" value="Por_Secre_tail"/>
    <property type="match status" value="1"/>
</dbReference>
<dbReference type="InterPro" id="IPR011042">
    <property type="entry name" value="6-blade_b-propeller_TolB-like"/>
</dbReference>
<reference evidence="3 4" key="1">
    <citation type="journal article" date="2010" name="Stand. Genomic Sci.">
        <title>Complete genome sequence of Spirosoma linguale type strain (1).</title>
        <authorList>
            <person name="Lail K."/>
            <person name="Sikorski J."/>
            <person name="Saunders E."/>
            <person name="Lapidus A."/>
            <person name="Glavina Del Rio T."/>
            <person name="Copeland A."/>
            <person name="Tice H."/>
            <person name="Cheng J.-F."/>
            <person name="Lucas S."/>
            <person name="Nolan M."/>
            <person name="Bruce D."/>
            <person name="Goodwin L."/>
            <person name="Pitluck S."/>
            <person name="Ivanova N."/>
            <person name="Mavromatis K."/>
            <person name="Ovchinnikova G."/>
            <person name="Pati A."/>
            <person name="Chen A."/>
            <person name="Palaniappan K."/>
            <person name="Land M."/>
            <person name="Hauser L."/>
            <person name="Chang Y.-J."/>
            <person name="Jeffries C.D."/>
            <person name="Chain P."/>
            <person name="Brettin T."/>
            <person name="Detter J.C."/>
            <person name="Schuetze A."/>
            <person name="Rohde M."/>
            <person name="Tindall B.J."/>
            <person name="Goeker M."/>
            <person name="Bristow J."/>
            <person name="Eisen J.A."/>
            <person name="Markowitz V."/>
            <person name="Hugenholtz P."/>
            <person name="Kyrpides N.C."/>
            <person name="Klenk H.-P."/>
            <person name="Chen F."/>
        </authorList>
    </citation>
    <scope>NUCLEOTIDE SEQUENCE [LARGE SCALE GENOMIC DNA]</scope>
    <source>
        <strain evidence="4">ATCC 33905 / DSM 74 / LMG 10896 / Claus 1</strain>
    </source>
</reference>
<dbReference type="Pfam" id="PF05345">
    <property type="entry name" value="He_PIG"/>
    <property type="match status" value="1"/>
</dbReference>
<dbReference type="EMBL" id="CP001769">
    <property type="protein sequence ID" value="ADB42528.1"/>
    <property type="molecule type" value="Genomic_DNA"/>
</dbReference>
<dbReference type="SUPFAM" id="SSF49313">
    <property type="entry name" value="Cadherin-like"/>
    <property type="match status" value="1"/>
</dbReference>
<protein>
    <submittedName>
        <fullName evidence="3">Ig family protein</fullName>
    </submittedName>
</protein>
<proteinExistence type="predicted"/>
<dbReference type="eggNOG" id="COG3386">
    <property type="taxonomic scope" value="Bacteria"/>
</dbReference>
<gene>
    <name evidence="3" type="ordered locus">Slin_6571</name>
</gene>
<dbReference type="RefSeq" id="WP_012931010.1">
    <property type="nucleotide sequence ID" value="NC_013730.1"/>
</dbReference>
<accession>D2QUP6</accession>
<dbReference type="InterPro" id="IPR015919">
    <property type="entry name" value="Cadherin-like_sf"/>
</dbReference>
<dbReference type="SUPFAM" id="SSF101898">
    <property type="entry name" value="NHL repeat"/>
    <property type="match status" value="1"/>
</dbReference>
<keyword evidence="4" id="KW-1185">Reference proteome</keyword>
<evidence type="ECO:0000313" key="3">
    <source>
        <dbReference type="EMBL" id="ADB42528.1"/>
    </source>
</evidence>
<keyword evidence="1" id="KW-0732">Signal</keyword>
<dbReference type="Pfam" id="PF18962">
    <property type="entry name" value="Por_Secre_tail"/>
    <property type="match status" value="1"/>
</dbReference>
<dbReference type="SMART" id="SM00736">
    <property type="entry name" value="CADG"/>
    <property type="match status" value="1"/>
</dbReference>
<evidence type="ECO:0000256" key="1">
    <source>
        <dbReference type="SAM" id="SignalP"/>
    </source>
</evidence>